<dbReference type="Proteomes" id="UP000315439">
    <property type="component" value="Unassembled WGS sequence"/>
</dbReference>
<evidence type="ECO:0000256" key="2">
    <source>
        <dbReference type="ARBA" id="ARBA00007656"/>
    </source>
</evidence>
<evidence type="ECO:0000259" key="6">
    <source>
        <dbReference type="PROSITE" id="PS50198"/>
    </source>
</evidence>
<keyword evidence="5 7" id="KW-0413">Isomerase</keyword>
<dbReference type="InterPro" id="IPR046357">
    <property type="entry name" value="PPIase_dom_sf"/>
</dbReference>
<organism evidence="7 8">
    <name type="scientific">Aliikangiella coralliicola</name>
    <dbReference type="NCBI Taxonomy" id="2592383"/>
    <lineage>
        <taxon>Bacteria</taxon>
        <taxon>Pseudomonadati</taxon>
        <taxon>Pseudomonadota</taxon>
        <taxon>Gammaproteobacteria</taxon>
        <taxon>Oceanospirillales</taxon>
        <taxon>Pleioneaceae</taxon>
        <taxon>Aliikangiella</taxon>
    </lineage>
</organism>
<dbReference type="AlphaFoldDB" id="A0A545UHW7"/>
<dbReference type="InterPro" id="IPR027304">
    <property type="entry name" value="Trigger_fact/SurA_dom_sf"/>
</dbReference>
<evidence type="ECO:0000256" key="3">
    <source>
        <dbReference type="ARBA" id="ARBA00013194"/>
    </source>
</evidence>
<evidence type="ECO:0000256" key="4">
    <source>
        <dbReference type="ARBA" id="ARBA00023110"/>
    </source>
</evidence>
<keyword evidence="4 5" id="KW-0697">Rotamase</keyword>
<comment type="caution">
    <text evidence="7">The sequence shown here is derived from an EMBL/GenBank/DDBJ whole genome shotgun (WGS) entry which is preliminary data.</text>
</comment>
<dbReference type="EC" id="5.2.1.8" evidence="3"/>
<dbReference type="Gene3D" id="3.10.50.40">
    <property type="match status" value="1"/>
</dbReference>
<comment type="catalytic activity">
    <reaction evidence="1">
        <text>[protein]-peptidylproline (omega=180) = [protein]-peptidylproline (omega=0)</text>
        <dbReference type="Rhea" id="RHEA:16237"/>
        <dbReference type="Rhea" id="RHEA-COMP:10747"/>
        <dbReference type="Rhea" id="RHEA-COMP:10748"/>
        <dbReference type="ChEBI" id="CHEBI:83833"/>
        <dbReference type="ChEBI" id="CHEBI:83834"/>
        <dbReference type="EC" id="5.2.1.8"/>
    </reaction>
</comment>
<dbReference type="RefSeq" id="WP_142892547.1">
    <property type="nucleotide sequence ID" value="NZ_ML660161.1"/>
</dbReference>
<keyword evidence="8" id="KW-1185">Reference proteome</keyword>
<dbReference type="Pfam" id="PF00639">
    <property type="entry name" value="Rotamase"/>
    <property type="match status" value="1"/>
</dbReference>
<dbReference type="PROSITE" id="PS50198">
    <property type="entry name" value="PPIC_PPIASE_2"/>
    <property type="match status" value="1"/>
</dbReference>
<evidence type="ECO:0000313" key="7">
    <source>
        <dbReference type="EMBL" id="TQV89062.1"/>
    </source>
</evidence>
<evidence type="ECO:0000256" key="1">
    <source>
        <dbReference type="ARBA" id="ARBA00000971"/>
    </source>
</evidence>
<dbReference type="InterPro" id="IPR000297">
    <property type="entry name" value="PPIase_PpiC"/>
</dbReference>
<dbReference type="PANTHER" id="PTHR47245">
    <property type="entry name" value="PEPTIDYLPROLYL ISOMERASE"/>
    <property type="match status" value="1"/>
</dbReference>
<dbReference type="SUPFAM" id="SSF109998">
    <property type="entry name" value="Triger factor/SurA peptide-binding domain-like"/>
    <property type="match status" value="1"/>
</dbReference>
<reference evidence="7 8" key="1">
    <citation type="submission" date="2019-07" db="EMBL/GenBank/DDBJ databases">
        <title>Draft genome for Aliikangiella sp. M105.</title>
        <authorList>
            <person name="Wang G."/>
        </authorList>
    </citation>
    <scope>NUCLEOTIDE SEQUENCE [LARGE SCALE GENOMIC DNA]</scope>
    <source>
        <strain evidence="7 8">M105</strain>
    </source>
</reference>
<feature type="domain" description="PpiC" evidence="6">
    <location>
        <begin position="116"/>
        <end position="217"/>
    </location>
</feature>
<comment type="similarity">
    <text evidence="2">Belongs to the PpiC/parvulin rotamase family.</text>
</comment>
<evidence type="ECO:0000313" key="8">
    <source>
        <dbReference type="Proteomes" id="UP000315439"/>
    </source>
</evidence>
<dbReference type="PANTHER" id="PTHR47245:SF2">
    <property type="entry name" value="PEPTIDYL-PROLYL CIS-TRANS ISOMERASE HP_0175-RELATED"/>
    <property type="match status" value="1"/>
</dbReference>
<sequence length="273" mass="30721">MTQCQHSSHVEPKPQFNNPLPEIRVNGVVIDEESLASELQYHQGPDFSVVVQQAGQALVIKQLLFEEARRKGFQAANEDEEVAVQKLLEKEVKYDDVDESICQRYFENNRQKFTTSPLLEVDHILLAAAKDDIPAREVAKNQAKDIISQLQGDPLLFPTLATEFSACPSKKMGGSLGQISHGQTVPEFERQISRLPQGLAKSPIESRYGFHVVNVTRKIEGKLLDYSMVADKVRGYLVHRSSHLAVQAYIQQLVEAAEIQGIEMLFMEENIHI</sequence>
<dbReference type="SUPFAM" id="SSF54534">
    <property type="entry name" value="FKBP-like"/>
    <property type="match status" value="1"/>
</dbReference>
<dbReference type="OrthoDB" id="9769613at2"/>
<dbReference type="InterPro" id="IPR050245">
    <property type="entry name" value="PrsA_foldase"/>
</dbReference>
<accession>A0A545UHW7</accession>
<dbReference type="EMBL" id="VIKS01000003">
    <property type="protein sequence ID" value="TQV89062.1"/>
    <property type="molecule type" value="Genomic_DNA"/>
</dbReference>
<protein>
    <recommendedName>
        <fullName evidence="3">peptidylprolyl isomerase</fullName>
        <ecNumber evidence="3">5.2.1.8</ecNumber>
    </recommendedName>
</protein>
<evidence type="ECO:0000256" key="5">
    <source>
        <dbReference type="PROSITE-ProRule" id="PRU00278"/>
    </source>
</evidence>
<gene>
    <name evidence="7" type="ORF">FLL46_05910</name>
</gene>
<dbReference type="GO" id="GO:0003755">
    <property type="term" value="F:peptidyl-prolyl cis-trans isomerase activity"/>
    <property type="evidence" value="ECO:0007669"/>
    <property type="project" value="UniProtKB-KW"/>
</dbReference>
<name>A0A545UHW7_9GAMM</name>
<proteinExistence type="inferred from homology"/>